<dbReference type="GeneID" id="30981204"/>
<reference evidence="2" key="1">
    <citation type="submission" date="2016-05" db="EMBL/GenBank/DDBJ databases">
        <title>Comparative genomics of biotechnologically important yeasts.</title>
        <authorList>
            <consortium name="DOE Joint Genome Institute"/>
            <person name="Riley R."/>
            <person name="Haridas S."/>
            <person name="Wolfe K.H."/>
            <person name="Lopes M.R."/>
            <person name="Hittinger C.T."/>
            <person name="Goker M."/>
            <person name="Salamov A."/>
            <person name="Wisecaver J."/>
            <person name="Long T.M."/>
            <person name="Aerts A.L."/>
            <person name="Barry K."/>
            <person name="Choi C."/>
            <person name="Clum A."/>
            <person name="Coughlan A.Y."/>
            <person name="Deshpande S."/>
            <person name="Douglass A.P."/>
            <person name="Hanson S.J."/>
            <person name="Klenk H.-P."/>
            <person name="Labutti K."/>
            <person name="Lapidus A."/>
            <person name="Lindquist E."/>
            <person name="Lipzen A."/>
            <person name="Meier-Kolthoff J.P."/>
            <person name="Ohm R.A."/>
            <person name="Otillar R.P."/>
            <person name="Pangilinan J."/>
            <person name="Peng Y."/>
            <person name="Rokas A."/>
            <person name="Rosa C.A."/>
            <person name="Scheuner C."/>
            <person name="Sibirny A.A."/>
            <person name="Slot J.C."/>
            <person name="Stielow J.B."/>
            <person name="Sun H."/>
            <person name="Kurtzman C.P."/>
            <person name="Blackwell M."/>
            <person name="Grigoriev I.V."/>
            <person name="Jeffries T.W."/>
        </authorList>
    </citation>
    <scope>NUCLEOTIDE SEQUENCE [LARGE SCALE GENOMIC DNA]</scope>
    <source>
        <strain evidence="2">NRRL Y-17324</strain>
    </source>
</reference>
<dbReference type="Proteomes" id="UP000094285">
    <property type="component" value="Unassembled WGS sequence"/>
</dbReference>
<evidence type="ECO:0000313" key="1">
    <source>
        <dbReference type="EMBL" id="ODV78992.1"/>
    </source>
</evidence>
<name>A0A1E4SHT7_9ASCO</name>
<proteinExistence type="predicted"/>
<dbReference type="EMBL" id="KV453912">
    <property type="protein sequence ID" value="ODV78992.1"/>
    <property type="molecule type" value="Genomic_DNA"/>
</dbReference>
<accession>A0A1E4SHT7</accession>
<evidence type="ECO:0000313" key="2">
    <source>
        <dbReference type="Proteomes" id="UP000094285"/>
    </source>
</evidence>
<protein>
    <submittedName>
        <fullName evidence="1">Uncharacterized protein</fullName>
    </submittedName>
</protein>
<gene>
    <name evidence="1" type="ORF">CANTADRAFT_242704</name>
</gene>
<organism evidence="1 2">
    <name type="scientific">Suhomyces tanzawaensis NRRL Y-17324</name>
    <dbReference type="NCBI Taxonomy" id="984487"/>
    <lineage>
        <taxon>Eukaryota</taxon>
        <taxon>Fungi</taxon>
        <taxon>Dikarya</taxon>
        <taxon>Ascomycota</taxon>
        <taxon>Saccharomycotina</taxon>
        <taxon>Pichiomycetes</taxon>
        <taxon>Debaryomycetaceae</taxon>
        <taxon>Suhomyces</taxon>
    </lineage>
</organism>
<keyword evidence="2" id="KW-1185">Reference proteome</keyword>
<dbReference type="RefSeq" id="XP_020064114.1">
    <property type="nucleotide sequence ID" value="XM_020207067.1"/>
</dbReference>
<dbReference type="AlphaFoldDB" id="A0A1E4SHT7"/>
<sequence length="69" mass="7921">MEYDVYNIGSIYICRIRSTYETIRSPFISASRAIKATELEQHIAMELGHILARTGHPELKCSILVILRQ</sequence>